<dbReference type="InterPro" id="IPR013766">
    <property type="entry name" value="Thioredoxin_domain"/>
</dbReference>
<accession>A0A1F6NQY2</accession>
<name>A0A1F6NQY2_9BACT</name>
<evidence type="ECO:0000259" key="1">
    <source>
        <dbReference type="Pfam" id="PF00085"/>
    </source>
</evidence>
<proteinExistence type="predicted"/>
<evidence type="ECO:0000313" key="3">
    <source>
        <dbReference type="Proteomes" id="UP000178349"/>
    </source>
</evidence>
<feature type="domain" description="Thioredoxin" evidence="1">
    <location>
        <begin position="44"/>
        <end position="114"/>
    </location>
</feature>
<sequence length="128" mass="14237">MKKNNTKMIVILTSIAILFIAGISVLAYQSNQPGHLDDFAQCLQKQGAVFYGAFWCPHCNDQKKEFGKSAKYLPYVECSSADGNSQLPVCSNEKIEGYPTWIFADGSRESGKIELEHLAEKTNCELPK</sequence>
<dbReference type="EMBL" id="MFQW01000022">
    <property type="protein sequence ID" value="OGH86361.1"/>
    <property type="molecule type" value="Genomic_DNA"/>
</dbReference>
<comment type="caution">
    <text evidence="2">The sequence shown here is derived from an EMBL/GenBank/DDBJ whole genome shotgun (WGS) entry which is preliminary data.</text>
</comment>
<dbReference type="AlphaFoldDB" id="A0A1F6NQY2"/>
<dbReference type="SUPFAM" id="SSF52833">
    <property type="entry name" value="Thioredoxin-like"/>
    <property type="match status" value="1"/>
</dbReference>
<dbReference type="PANTHER" id="PTHR34573">
    <property type="entry name" value="VKC DOMAIN-CONTAINING PROTEIN"/>
    <property type="match status" value="1"/>
</dbReference>
<evidence type="ECO:0000313" key="2">
    <source>
        <dbReference type="EMBL" id="OGH86361.1"/>
    </source>
</evidence>
<protein>
    <recommendedName>
        <fullName evidence="1">Thioredoxin domain-containing protein</fullName>
    </recommendedName>
</protein>
<gene>
    <name evidence="2" type="ORF">A2493_03740</name>
</gene>
<dbReference type="Pfam" id="PF00085">
    <property type="entry name" value="Thioredoxin"/>
    <property type="match status" value="1"/>
</dbReference>
<dbReference type="PANTHER" id="PTHR34573:SF1">
    <property type="entry name" value="VITAMIN K EPOXIDE REDUCTASE DOMAIN-CONTAINING PROTEIN"/>
    <property type="match status" value="1"/>
</dbReference>
<dbReference type="InterPro" id="IPR036249">
    <property type="entry name" value="Thioredoxin-like_sf"/>
</dbReference>
<dbReference type="Proteomes" id="UP000178349">
    <property type="component" value="Unassembled WGS sequence"/>
</dbReference>
<organism evidence="2 3">
    <name type="scientific">Candidatus Magasanikbacteria bacterium RIFOXYC12_FULL_33_11</name>
    <dbReference type="NCBI Taxonomy" id="1798701"/>
    <lineage>
        <taxon>Bacteria</taxon>
        <taxon>Candidatus Magasanikiibacteriota</taxon>
    </lineage>
</organism>
<dbReference type="Gene3D" id="3.40.30.10">
    <property type="entry name" value="Glutaredoxin"/>
    <property type="match status" value="1"/>
</dbReference>
<reference evidence="2 3" key="1">
    <citation type="journal article" date="2016" name="Nat. Commun.">
        <title>Thousands of microbial genomes shed light on interconnected biogeochemical processes in an aquifer system.</title>
        <authorList>
            <person name="Anantharaman K."/>
            <person name="Brown C.T."/>
            <person name="Hug L.A."/>
            <person name="Sharon I."/>
            <person name="Castelle C.J."/>
            <person name="Probst A.J."/>
            <person name="Thomas B.C."/>
            <person name="Singh A."/>
            <person name="Wilkins M.J."/>
            <person name="Karaoz U."/>
            <person name="Brodie E.L."/>
            <person name="Williams K.H."/>
            <person name="Hubbard S.S."/>
            <person name="Banfield J.F."/>
        </authorList>
    </citation>
    <scope>NUCLEOTIDE SEQUENCE [LARGE SCALE GENOMIC DNA]</scope>
</reference>